<sequence>VSIARERGGYHEVRVEDVHDALHTYIPPASPPRAPLNGTAAAAAAAAAAAGDSDSGALDLVMPPAARPKAPLNGSGAAAAAAAAAATAAAAAAAAAVAADGDGDSDIGALDLVLCADTFIYVGALERCFTLARRALRPGGLFAFSTEALEPHAHADGSSSGSSSSGGGGGGAAAACGATALSSEGAPDAAALPHAHTSSGASGSGGSAATAACSGSSAECAAAADPGHTCGADAEGRSGAADSVSTLRADVAGAACGYKLLRSGRYAHSGGYIAACAAAAGGLREVSRRAVTLLQDALNKPQRTQHATPSNKPAAAPLLMLQQDLTSRPYRLRVRLRCCCWRCATCANATISSHTRRQRINARRAVRLTARFAARAACRSRSELSRSQHRTAGSMLAMMTAGTRRSRALQQQQQQRVARRQRRMPATLGSAQTCAPQLLRVFLPSGATTTATPSSVRRILLLSLGSAYDVTRLFVLRRARLSPPLLPGAAAAAGAGVVIPASPVPPLPPLPPPPAPPPLLPLPFPASSAVFGVAFSTAATRLAPALAAVTAWRAPPPALLPPPPPPPPAASSIVLSSGSENSCRLSFGEFAAGGLLKAPGAAAAAAAAAPPSPSSAAAAARWCCAVAAAASCCALDSSRRVCSSSRSSCCTLTLRSREHSDCLVAVSRAVLSCAASLAFSAFNDPQPRRHANRSEPEHDIVGSTGQLRFWILGNIREDSHAGLGLKVRAGLRSRHSQLRNLENIKEDLHLSLGLKAGLDSVSGIRSCLGQAPGLQ</sequence>
<protein>
    <recommendedName>
        <fullName evidence="3">Methyltransferase type 11 domain-containing protein</fullName>
    </recommendedName>
</protein>
<dbReference type="AlphaFoldDB" id="A0A836CIR6"/>
<gene>
    <name evidence="1" type="ORF">JKP88DRAFT_253691</name>
</gene>
<evidence type="ECO:0008006" key="3">
    <source>
        <dbReference type="Google" id="ProtNLM"/>
    </source>
</evidence>
<keyword evidence="2" id="KW-1185">Reference proteome</keyword>
<dbReference type="InterPro" id="IPR029063">
    <property type="entry name" value="SAM-dependent_MTases_sf"/>
</dbReference>
<dbReference type="EMBL" id="JAFCMP010000077">
    <property type="protein sequence ID" value="KAG5188095.1"/>
    <property type="molecule type" value="Genomic_DNA"/>
</dbReference>
<evidence type="ECO:0000313" key="2">
    <source>
        <dbReference type="Proteomes" id="UP000664859"/>
    </source>
</evidence>
<name>A0A836CIR6_9STRA</name>
<dbReference type="OrthoDB" id="3647at2759"/>
<dbReference type="PANTHER" id="PTHR45725">
    <property type="entry name" value="FORMIN HOMOLOGY 2 FAMILY MEMBER"/>
    <property type="match status" value="1"/>
</dbReference>
<evidence type="ECO:0000313" key="1">
    <source>
        <dbReference type="EMBL" id="KAG5188095.1"/>
    </source>
</evidence>
<organism evidence="1 2">
    <name type="scientific">Tribonema minus</name>
    <dbReference type="NCBI Taxonomy" id="303371"/>
    <lineage>
        <taxon>Eukaryota</taxon>
        <taxon>Sar</taxon>
        <taxon>Stramenopiles</taxon>
        <taxon>Ochrophyta</taxon>
        <taxon>PX clade</taxon>
        <taxon>Xanthophyceae</taxon>
        <taxon>Tribonematales</taxon>
        <taxon>Tribonemataceae</taxon>
        <taxon>Tribonema</taxon>
    </lineage>
</organism>
<dbReference type="Gene3D" id="3.40.50.150">
    <property type="entry name" value="Vaccinia Virus protein VP39"/>
    <property type="match status" value="1"/>
</dbReference>
<accession>A0A836CIR6</accession>
<dbReference type="SUPFAM" id="SSF53335">
    <property type="entry name" value="S-adenosyl-L-methionine-dependent methyltransferases"/>
    <property type="match status" value="1"/>
</dbReference>
<reference evidence="1" key="1">
    <citation type="submission" date="2021-02" db="EMBL/GenBank/DDBJ databases">
        <title>First Annotated Genome of the Yellow-green Alga Tribonema minus.</title>
        <authorList>
            <person name="Mahan K.M."/>
        </authorList>
    </citation>
    <scope>NUCLEOTIDE SEQUENCE</scope>
    <source>
        <strain evidence="1">UTEX B ZZ1240</strain>
    </source>
</reference>
<proteinExistence type="predicted"/>
<comment type="caution">
    <text evidence="1">The sequence shown here is derived from an EMBL/GenBank/DDBJ whole genome shotgun (WGS) entry which is preliminary data.</text>
</comment>
<dbReference type="PANTHER" id="PTHR45725:SF18">
    <property type="entry name" value="ORC1-LIKE AAA ATPASE DOMAIN-CONTAINING PROTEIN"/>
    <property type="match status" value="1"/>
</dbReference>
<dbReference type="InterPro" id="IPR051425">
    <property type="entry name" value="Formin_Homology"/>
</dbReference>
<dbReference type="Proteomes" id="UP000664859">
    <property type="component" value="Unassembled WGS sequence"/>
</dbReference>
<feature type="non-terminal residue" evidence="1">
    <location>
        <position position="1"/>
    </location>
</feature>